<accession>A0A9Q1G6N3</accession>
<sequence length="75" mass="9066">MRLKQLFTEFSYHINPQQSYPILQNRTTPVPNLPVAVRYYRYFRTVEPILEAWMVETTQLGDWTSESCFEIFLFN</sequence>
<dbReference type="EMBL" id="JAINUF010000002">
    <property type="protein sequence ID" value="KAJ8376360.1"/>
    <property type="molecule type" value="Genomic_DNA"/>
</dbReference>
<proteinExistence type="predicted"/>
<comment type="caution">
    <text evidence="1">The sequence shown here is derived from an EMBL/GenBank/DDBJ whole genome shotgun (WGS) entry which is preliminary data.</text>
</comment>
<name>A0A9Q1G6N3_SYNKA</name>
<dbReference type="AlphaFoldDB" id="A0A9Q1G6N3"/>
<keyword evidence="2" id="KW-1185">Reference proteome</keyword>
<evidence type="ECO:0000313" key="1">
    <source>
        <dbReference type="EMBL" id="KAJ8376360.1"/>
    </source>
</evidence>
<protein>
    <submittedName>
        <fullName evidence="1">Uncharacterized protein</fullName>
    </submittedName>
</protein>
<evidence type="ECO:0000313" key="2">
    <source>
        <dbReference type="Proteomes" id="UP001152622"/>
    </source>
</evidence>
<organism evidence="1 2">
    <name type="scientific">Synaphobranchus kaupii</name>
    <name type="common">Kaup's arrowtooth eel</name>
    <dbReference type="NCBI Taxonomy" id="118154"/>
    <lineage>
        <taxon>Eukaryota</taxon>
        <taxon>Metazoa</taxon>
        <taxon>Chordata</taxon>
        <taxon>Craniata</taxon>
        <taxon>Vertebrata</taxon>
        <taxon>Euteleostomi</taxon>
        <taxon>Actinopterygii</taxon>
        <taxon>Neopterygii</taxon>
        <taxon>Teleostei</taxon>
        <taxon>Anguilliformes</taxon>
        <taxon>Synaphobranchidae</taxon>
        <taxon>Synaphobranchus</taxon>
    </lineage>
</organism>
<reference evidence="1" key="1">
    <citation type="journal article" date="2023" name="Science">
        <title>Genome structures resolve the early diversification of teleost fishes.</title>
        <authorList>
            <person name="Parey E."/>
            <person name="Louis A."/>
            <person name="Montfort J."/>
            <person name="Bouchez O."/>
            <person name="Roques C."/>
            <person name="Iampietro C."/>
            <person name="Lluch J."/>
            <person name="Castinel A."/>
            <person name="Donnadieu C."/>
            <person name="Desvignes T."/>
            <person name="Floi Bucao C."/>
            <person name="Jouanno E."/>
            <person name="Wen M."/>
            <person name="Mejri S."/>
            <person name="Dirks R."/>
            <person name="Jansen H."/>
            <person name="Henkel C."/>
            <person name="Chen W.J."/>
            <person name="Zahm M."/>
            <person name="Cabau C."/>
            <person name="Klopp C."/>
            <person name="Thompson A.W."/>
            <person name="Robinson-Rechavi M."/>
            <person name="Braasch I."/>
            <person name="Lecointre G."/>
            <person name="Bobe J."/>
            <person name="Postlethwait J.H."/>
            <person name="Berthelot C."/>
            <person name="Roest Crollius H."/>
            <person name="Guiguen Y."/>
        </authorList>
    </citation>
    <scope>NUCLEOTIDE SEQUENCE</scope>
    <source>
        <strain evidence="1">WJC10195</strain>
    </source>
</reference>
<dbReference type="Proteomes" id="UP001152622">
    <property type="component" value="Chromosome 2"/>
</dbReference>
<gene>
    <name evidence="1" type="ORF">SKAU_G00069400</name>
</gene>